<dbReference type="AlphaFoldDB" id="A0AAD8K2A9"/>
<dbReference type="Proteomes" id="UP001229421">
    <property type="component" value="Unassembled WGS sequence"/>
</dbReference>
<comment type="function">
    <text evidence="8">Acts in the modification of cell walls via demethylesterification of cell wall pectin.</text>
</comment>
<protein>
    <recommendedName>
        <fullName evidence="3">pectinesterase</fullName>
        <ecNumber evidence="3">3.1.1.11</ecNumber>
    </recommendedName>
</protein>
<dbReference type="GO" id="GO:0030599">
    <property type="term" value="F:pectinesterase activity"/>
    <property type="evidence" value="ECO:0007669"/>
    <property type="project" value="UniProtKB-EC"/>
</dbReference>
<organism evidence="11 12">
    <name type="scientific">Tagetes erecta</name>
    <name type="common">African marigold</name>
    <dbReference type="NCBI Taxonomy" id="13708"/>
    <lineage>
        <taxon>Eukaryota</taxon>
        <taxon>Viridiplantae</taxon>
        <taxon>Streptophyta</taxon>
        <taxon>Embryophyta</taxon>
        <taxon>Tracheophyta</taxon>
        <taxon>Spermatophyta</taxon>
        <taxon>Magnoliopsida</taxon>
        <taxon>eudicotyledons</taxon>
        <taxon>Gunneridae</taxon>
        <taxon>Pentapetalae</taxon>
        <taxon>asterids</taxon>
        <taxon>campanulids</taxon>
        <taxon>Asterales</taxon>
        <taxon>Asteraceae</taxon>
        <taxon>Asteroideae</taxon>
        <taxon>Heliantheae alliance</taxon>
        <taxon>Tageteae</taxon>
        <taxon>Tagetes</taxon>
    </lineage>
</organism>
<evidence type="ECO:0000313" key="12">
    <source>
        <dbReference type="Proteomes" id="UP001229421"/>
    </source>
</evidence>
<keyword evidence="5" id="KW-0063">Aspartyl esterase</keyword>
<evidence type="ECO:0000256" key="2">
    <source>
        <dbReference type="ARBA" id="ARBA00008891"/>
    </source>
</evidence>
<feature type="chain" id="PRO_5042284304" description="pectinesterase" evidence="9">
    <location>
        <begin position="22"/>
        <end position="326"/>
    </location>
</feature>
<dbReference type="EC" id="3.1.1.11" evidence="3"/>
<dbReference type="GO" id="GO:0042545">
    <property type="term" value="P:cell wall modification"/>
    <property type="evidence" value="ECO:0007669"/>
    <property type="project" value="InterPro"/>
</dbReference>
<accession>A0AAD8K2A9</accession>
<evidence type="ECO:0000313" key="11">
    <source>
        <dbReference type="EMBL" id="KAK1414448.1"/>
    </source>
</evidence>
<keyword evidence="6" id="KW-0325">Glycoprotein</keyword>
<evidence type="ECO:0000259" key="10">
    <source>
        <dbReference type="Pfam" id="PF01095"/>
    </source>
</evidence>
<dbReference type="SUPFAM" id="SSF51126">
    <property type="entry name" value="Pectin lyase-like"/>
    <property type="match status" value="1"/>
</dbReference>
<comment type="similarity">
    <text evidence="2">Belongs to the pectinesterase family.</text>
</comment>
<dbReference type="PANTHER" id="PTHR31321">
    <property type="entry name" value="ACYL-COA THIOESTER HYDROLASE YBHC-RELATED"/>
    <property type="match status" value="1"/>
</dbReference>
<feature type="signal peptide" evidence="9">
    <location>
        <begin position="1"/>
        <end position="21"/>
    </location>
</feature>
<dbReference type="InterPro" id="IPR000070">
    <property type="entry name" value="Pectinesterase_cat"/>
</dbReference>
<name>A0AAD8K2A9_TARER</name>
<evidence type="ECO:0000256" key="1">
    <source>
        <dbReference type="ARBA" id="ARBA00005184"/>
    </source>
</evidence>
<proteinExistence type="inferred from homology"/>
<sequence>MSIIYMLFVTLSLHNICSSMAVTSSSEAVLITVDQSGNGDYKTIQAAINAVASNNSQLVYISIKPGTYREKIIVPVDKPCITLSGIEGSNTTVTWNDGGDIFDSPTLSVMASDFVARYLTIRNEYGMRGKGIALRVSADRAAFYGCRIESYQDSLLDDFGRHYYYNCYIEGATDFICGNAASLFESCQLNSLAKNLGTITAQHRNSPLENTGFTFLGCKITGSDGGTVLGRPWGPFSRVIFAHTYMSNAVSPDGWRDWDDPSKERTVYYGEYKCYGPGADRSKRVGWSRELSRDESAPFVNMTMIGGRSWLRPTPTRFKKHVKKNE</sequence>
<feature type="domain" description="Pectinesterase catalytic" evidence="10">
    <location>
        <begin position="31"/>
        <end position="305"/>
    </location>
</feature>
<gene>
    <name evidence="11" type="ORF">QVD17_30192</name>
</gene>
<reference evidence="11" key="1">
    <citation type="journal article" date="2023" name="bioRxiv">
        <title>Improved chromosome-level genome assembly for marigold (Tagetes erecta).</title>
        <authorList>
            <person name="Jiang F."/>
            <person name="Yuan L."/>
            <person name="Wang S."/>
            <person name="Wang H."/>
            <person name="Xu D."/>
            <person name="Wang A."/>
            <person name="Fan W."/>
        </authorList>
    </citation>
    <scope>NUCLEOTIDE SEQUENCE</scope>
    <source>
        <strain evidence="11">WSJ</strain>
        <tissue evidence="11">Leaf</tissue>
    </source>
</reference>
<dbReference type="InterPro" id="IPR011050">
    <property type="entry name" value="Pectin_lyase_fold/virulence"/>
</dbReference>
<evidence type="ECO:0000256" key="4">
    <source>
        <dbReference type="ARBA" id="ARBA00022801"/>
    </source>
</evidence>
<dbReference type="Gene3D" id="2.160.20.10">
    <property type="entry name" value="Single-stranded right-handed beta-helix, Pectin lyase-like"/>
    <property type="match status" value="1"/>
</dbReference>
<evidence type="ECO:0000256" key="8">
    <source>
        <dbReference type="ARBA" id="ARBA00057335"/>
    </source>
</evidence>
<dbReference type="Pfam" id="PF01095">
    <property type="entry name" value="Pectinesterase"/>
    <property type="match status" value="1"/>
</dbReference>
<comment type="caution">
    <text evidence="11">The sequence shown here is derived from an EMBL/GenBank/DDBJ whole genome shotgun (WGS) entry which is preliminary data.</text>
</comment>
<evidence type="ECO:0000256" key="5">
    <source>
        <dbReference type="ARBA" id="ARBA00023085"/>
    </source>
</evidence>
<evidence type="ECO:0000256" key="6">
    <source>
        <dbReference type="ARBA" id="ARBA00023180"/>
    </source>
</evidence>
<keyword evidence="9" id="KW-0732">Signal</keyword>
<keyword evidence="4" id="KW-0378">Hydrolase</keyword>
<evidence type="ECO:0000256" key="3">
    <source>
        <dbReference type="ARBA" id="ARBA00013229"/>
    </source>
</evidence>
<dbReference type="InterPro" id="IPR012334">
    <property type="entry name" value="Pectin_lyas_fold"/>
</dbReference>
<keyword evidence="12" id="KW-1185">Reference proteome</keyword>
<evidence type="ECO:0000256" key="7">
    <source>
        <dbReference type="ARBA" id="ARBA00047928"/>
    </source>
</evidence>
<comment type="pathway">
    <text evidence="1">Glycan metabolism; pectin degradation; 2-dehydro-3-deoxy-D-gluconate from pectin: step 1/5.</text>
</comment>
<comment type="catalytic activity">
    <reaction evidence="7">
        <text>[(1-&gt;4)-alpha-D-galacturonosyl methyl ester](n) + n H2O = [(1-&gt;4)-alpha-D-galacturonosyl](n) + n methanol + n H(+)</text>
        <dbReference type="Rhea" id="RHEA:22380"/>
        <dbReference type="Rhea" id="RHEA-COMP:14570"/>
        <dbReference type="Rhea" id="RHEA-COMP:14573"/>
        <dbReference type="ChEBI" id="CHEBI:15377"/>
        <dbReference type="ChEBI" id="CHEBI:15378"/>
        <dbReference type="ChEBI" id="CHEBI:17790"/>
        <dbReference type="ChEBI" id="CHEBI:140522"/>
        <dbReference type="ChEBI" id="CHEBI:140523"/>
        <dbReference type="EC" id="3.1.1.11"/>
    </reaction>
</comment>
<evidence type="ECO:0000256" key="9">
    <source>
        <dbReference type="SAM" id="SignalP"/>
    </source>
</evidence>
<dbReference type="PANTHER" id="PTHR31321:SF72">
    <property type="entry name" value="PECTINESTERASE 11-RELATED"/>
    <property type="match status" value="1"/>
</dbReference>
<dbReference type="GO" id="GO:0045490">
    <property type="term" value="P:pectin catabolic process"/>
    <property type="evidence" value="ECO:0007669"/>
    <property type="project" value="TreeGrafter"/>
</dbReference>
<dbReference type="FunFam" id="2.160.20.10:FF:000013">
    <property type="entry name" value="Pectinesterase"/>
    <property type="match status" value="1"/>
</dbReference>
<dbReference type="EMBL" id="JAUHHV010000008">
    <property type="protein sequence ID" value="KAK1414448.1"/>
    <property type="molecule type" value="Genomic_DNA"/>
</dbReference>